<evidence type="ECO:0000256" key="7">
    <source>
        <dbReference type="SAM" id="Phobius"/>
    </source>
</evidence>
<dbReference type="PROSITE" id="PS00211">
    <property type="entry name" value="ABC_TRANSPORTER_1"/>
    <property type="match status" value="1"/>
</dbReference>
<keyword evidence="11" id="KW-1185">Reference proteome</keyword>
<feature type="domain" description="ABC transporter" evidence="8">
    <location>
        <begin position="364"/>
        <end position="597"/>
    </location>
</feature>
<feature type="transmembrane region" description="Helical" evidence="7">
    <location>
        <begin position="31"/>
        <end position="51"/>
    </location>
</feature>
<keyword evidence="3" id="KW-0547">Nucleotide-binding</keyword>
<proteinExistence type="predicted"/>
<dbReference type="SMART" id="SM00382">
    <property type="entry name" value="AAA"/>
    <property type="match status" value="1"/>
</dbReference>
<dbReference type="InterPro" id="IPR011527">
    <property type="entry name" value="ABC1_TM_dom"/>
</dbReference>
<keyword evidence="6 7" id="KW-0472">Membrane</keyword>
<dbReference type="RefSeq" id="WP_217286680.1">
    <property type="nucleotide sequence ID" value="NZ_CP077683.1"/>
</dbReference>
<evidence type="ECO:0000256" key="4">
    <source>
        <dbReference type="ARBA" id="ARBA00022840"/>
    </source>
</evidence>
<keyword evidence="2 7" id="KW-0812">Transmembrane</keyword>
<sequence>MHFGGIYEEETVGKVYDRRLMGRFVAYVVPYRRMLITALLMLPLIAASKLAQPWIIKVAIDEHIVKGRMAGLPALAAAFLAVIFLESILMFGQVYLLQWVGQRVMYDIRVKLFSHIQRLSTRFFDQTPVGSLVSRLTSDIEVLGEMFAAGLVTVVGDILVLAGIVGIMLWMNVRLSLVTFSVLPVLIWVAFAFRKWMRLAFRQVRARQANLSAFLAESIGGMAVVQLFNREHDEAKEFRRLNASYVEANLPVITWDAALYAVVESLSSVAVALIIWYGGGEIVKGTLSFGSLVAFIQYIEKFFSPIRDLSAKYSIMQGAMASLERIFALLDNEDREPASLPVPEKATGTTPPCQGAPAHALQSICFNDIWFAYKERDYVLKGFSLQMKRGEKVALVGETGGGKTTVTRLLSRLYDVERGSITIDGTDIRELPLPALRKRIGVVLQDPYLFSGTIAYNISLGDPEALKRVEQAAAVVGADRFIRELPKGYEEEVRERGVNFSAGERQLISFARAVAFDPEILVLDEATASVDTASERLIQQGLEGLMQGRTTLVVAHRLSTIRDADRIVVIHRGEKVEEGTHAELMAAQGVYYRLYQLQFKD</sequence>
<feature type="transmembrane region" description="Helical" evidence="7">
    <location>
        <begin position="146"/>
        <end position="170"/>
    </location>
</feature>
<dbReference type="Proteomes" id="UP000683559">
    <property type="component" value="Chromosome"/>
</dbReference>
<dbReference type="InterPro" id="IPR017871">
    <property type="entry name" value="ABC_transporter-like_CS"/>
</dbReference>
<gene>
    <name evidence="10" type="ORF">KP001_16555</name>
</gene>
<feature type="transmembrane region" description="Helical" evidence="7">
    <location>
        <begin position="72"/>
        <end position="96"/>
    </location>
</feature>
<dbReference type="PROSITE" id="PS50893">
    <property type="entry name" value="ABC_TRANSPORTER_2"/>
    <property type="match status" value="1"/>
</dbReference>
<evidence type="ECO:0000256" key="1">
    <source>
        <dbReference type="ARBA" id="ARBA00004141"/>
    </source>
</evidence>
<dbReference type="InterPro" id="IPR039421">
    <property type="entry name" value="Type_1_exporter"/>
</dbReference>
<evidence type="ECO:0000313" key="11">
    <source>
        <dbReference type="Proteomes" id="UP000683559"/>
    </source>
</evidence>
<dbReference type="InterPro" id="IPR003593">
    <property type="entry name" value="AAA+_ATPase"/>
</dbReference>
<feature type="transmembrane region" description="Helical" evidence="7">
    <location>
        <begin position="177"/>
        <end position="197"/>
    </location>
</feature>
<keyword evidence="4 10" id="KW-0067">ATP-binding</keyword>
<feature type="domain" description="ABC transmembrane type-1" evidence="9">
    <location>
        <begin position="44"/>
        <end position="318"/>
    </location>
</feature>
<evidence type="ECO:0000256" key="5">
    <source>
        <dbReference type="ARBA" id="ARBA00022989"/>
    </source>
</evidence>
<dbReference type="CDD" id="cd18544">
    <property type="entry name" value="ABC_6TM_TmrA_like"/>
    <property type="match status" value="1"/>
</dbReference>
<dbReference type="Pfam" id="PF00664">
    <property type="entry name" value="ABC_membrane"/>
    <property type="match status" value="1"/>
</dbReference>
<reference evidence="10 11" key="1">
    <citation type="submission" date="2021-06" db="EMBL/GenBank/DDBJ databases">
        <title>Gemonas diversity in paddy soil.</title>
        <authorList>
            <person name="Liu G."/>
        </authorList>
    </citation>
    <scope>NUCLEOTIDE SEQUENCE [LARGE SCALE GENOMIC DNA]</scope>
    <source>
        <strain evidence="10 11">RG2</strain>
    </source>
</reference>
<protein>
    <submittedName>
        <fullName evidence="10">ABC transporter ATP-binding protein/permease</fullName>
    </submittedName>
</protein>
<accession>A0ABX8LKD1</accession>
<organism evidence="10 11">
    <name type="scientific">Geomonas subterranea</name>
    <dbReference type="NCBI Taxonomy" id="2847989"/>
    <lineage>
        <taxon>Bacteria</taxon>
        <taxon>Pseudomonadati</taxon>
        <taxon>Thermodesulfobacteriota</taxon>
        <taxon>Desulfuromonadia</taxon>
        <taxon>Geobacterales</taxon>
        <taxon>Geobacteraceae</taxon>
        <taxon>Geomonas</taxon>
    </lineage>
</organism>
<dbReference type="Pfam" id="PF00005">
    <property type="entry name" value="ABC_tran"/>
    <property type="match status" value="1"/>
</dbReference>
<dbReference type="PANTHER" id="PTHR43394:SF1">
    <property type="entry name" value="ATP-BINDING CASSETTE SUB-FAMILY B MEMBER 10, MITOCHONDRIAL"/>
    <property type="match status" value="1"/>
</dbReference>
<evidence type="ECO:0000313" key="10">
    <source>
        <dbReference type="EMBL" id="QXE90015.1"/>
    </source>
</evidence>
<evidence type="ECO:0000259" key="8">
    <source>
        <dbReference type="PROSITE" id="PS50893"/>
    </source>
</evidence>
<dbReference type="PANTHER" id="PTHR43394">
    <property type="entry name" value="ATP-DEPENDENT PERMEASE MDL1, MITOCHONDRIAL"/>
    <property type="match status" value="1"/>
</dbReference>
<dbReference type="PROSITE" id="PS50929">
    <property type="entry name" value="ABC_TM1F"/>
    <property type="match status" value="1"/>
</dbReference>
<keyword evidence="5 7" id="KW-1133">Transmembrane helix</keyword>
<comment type="subcellular location">
    <subcellularLocation>
        <location evidence="1">Membrane</location>
        <topology evidence="1">Multi-pass membrane protein</topology>
    </subcellularLocation>
</comment>
<dbReference type="CDD" id="cd03254">
    <property type="entry name" value="ABCC_Glucan_exporter_like"/>
    <property type="match status" value="1"/>
</dbReference>
<dbReference type="GO" id="GO:0005524">
    <property type="term" value="F:ATP binding"/>
    <property type="evidence" value="ECO:0007669"/>
    <property type="project" value="UniProtKB-KW"/>
</dbReference>
<dbReference type="EMBL" id="CP077683">
    <property type="protein sequence ID" value="QXE90015.1"/>
    <property type="molecule type" value="Genomic_DNA"/>
</dbReference>
<evidence type="ECO:0000256" key="3">
    <source>
        <dbReference type="ARBA" id="ARBA00022741"/>
    </source>
</evidence>
<evidence type="ECO:0000256" key="6">
    <source>
        <dbReference type="ARBA" id="ARBA00023136"/>
    </source>
</evidence>
<evidence type="ECO:0000256" key="2">
    <source>
        <dbReference type="ARBA" id="ARBA00022692"/>
    </source>
</evidence>
<name>A0ABX8LKD1_9BACT</name>
<evidence type="ECO:0000259" key="9">
    <source>
        <dbReference type="PROSITE" id="PS50929"/>
    </source>
</evidence>
<dbReference type="InterPro" id="IPR003439">
    <property type="entry name" value="ABC_transporter-like_ATP-bd"/>
</dbReference>